<evidence type="ECO:0000313" key="1">
    <source>
        <dbReference type="EMBL" id="MBU3077550.1"/>
    </source>
</evidence>
<proteinExistence type="predicted"/>
<comment type="caution">
    <text evidence="1">The sequence shown here is derived from an EMBL/GenBank/DDBJ whole genome shotgun (WGS) entry which is preliminary data.</text>
</comment>
<accession>A0ABS6BGX4</accession>
<organism evidence="1 2">
    <name type="scientific">Sphingomonas quercus</name>
    <dbReference type="NCBI Taxonomy" id="2842451"/>
    <lineage>
        <taxon>Bacteria</taxon>
        <taxon>Pseudomonadati</taxon>
        <taxon>Pseudomonadota</taxon>
        <taxon>Alphaproteobacteria</taxon>
        <taxon>Sphingomonadales</taxon>
        <taxon>Sphingomonadaceae</taxon>
        <taxon>Sphingomonas</taxon>
    </lineage>
</organism>
<reference evidence="1 2" key="1">
    <citation type="submission" date="2021-06" db="EMBL/GenBank/DDBJ databases">
        <title>Sphingomonas sp. XMGL2, whole genome shotgun sequencing project.</title>
        <authorList>
            <person name="Zhao G."/>
            <person name="Shen L."/>
        </authorList>
    </citation>
    <scope>NUCLEOTIDE SEQUENCE [LARGE SCALE GENOMIC DNA]</scope>
    <source>
        <strain evidence="1 2">XMGL2</strain>
    </source>
</reference>
<evidence type="ECO:0000313" key="2">
    <source>
        <dbReference type="Proteomes" id="UP000776276"/>
    </source>
</evidence>
<dbReference type="Pfam" id="PF07277">
    <property type="entry name" value="SapC"/>
    <property type="match status" value="1"/>
</dbReference>
<sequence>MLNAADHGGLRLRRRDSTATHFVQIVTGEFAAAATACPILLTKKAATGAFFAGAMFGFRPGENLLGATTGGRDVFWPLDLERQAFYIAGDGIAIDRHHPRIDEADGDPLFDEEGQPSPRLRRIQRILGQLKSGLEETDRFIATLLAHRLVEPIDIGMRFDDGERIELNGLYTVSLDALHELDDATALALFRNGYLQLAYCMAGSLKQIPLLAERRNARLAHGA</sequence>
<dbReference type="Proteomes" id="UP000776276">
    <property type="component" value="Unassembled WGS sequence"/>
</dbReference>
<protein>
    <submittedName>
        <fullName evidence="1">SapC family protein</fullName>
    </submittedName>
</protein>
<dbReference type="RefSeq" id="WP_216322177.1">
    <property type="nucleotide sequence ID" value="NZ_JAHKRT010000003.1"/>
</dbReference>
<name>A0ABS6BGX4_9SPHN</name>
<gene>
    <name evidence="1" type="ORF">KOF26_06680</name>
</gene>
<dbReference type="EMBL" id="JAHKRT010000003">
    <property type="protein sequence ID" value="MBU3077550.1"/>
    <property type="molecule type" value="Genomic_DNA"/>
</dbReference>
<dbReference type="InterPro" id="IPR010836">
    <property type="entry name" value="SapC"/>
</dbReference>
<keyword evidence="2" id="KW-1185">Reference proteome</keyword>